<protein>
    <submittedName>
        <fullName evidence="1">Uncharacterized protein</fullName>
    </submittedName>
</protein>
<reference evidence="1 2" key="1">
    <citation type="submission" date="2018-10" db="EMBL/GenBank/DDBJ databases">
        <title>Phylogenomics of Brevibacillus.</title>
        <authorList>
            <person name="Dunlap C."/>
        </authorList>
    </citation>
    <scope>NUCLEOTIDE SEQUENCE [LARGE SCALE GENOMIC DNA]</scope>
    <source>
        <strain evidence="1 2">JCM 15774</strain>
    </source>
</reference>
<proteinExistence type="predicted"/>
<sequence length="106" mass="12536">MNRTSIFEPLETKRMIVREFFDLIDTIPNRDDSETIQKFLRYLQGVLRIKQVVPPAVEIMTIVKACKPILYHAARRSVLTSSNLYMLFQVDMDLELANERIRKYTQ</sequence>
<dbReference type="EMBL" id="RHHU01000003">
    <property type="protein sequence ID" value="RNB88021.1"/>
    <property type="molecule type" value="Genomic_DNA"/>
</dbReference>
<accession>A0A3M8DKK5</accession>
<evidence type="ECO:0000313" key="1">
    <source>
        <dbReference type="EMBL" id="RNB88021.1"/>
    </source>
</evidence>
<organism evidence="1 2">
    <name type="scientific">Brevibacillus nitrificans</name>
    <dbReference type="NCBI Taxonomy" id="651560"/>
    <lineage>
        <taxon>Bacteria</taxon>
        <taxon>Bacillati</taxon>
        <taxon>Bacillota</taxon>
        <taxon>Bacilli</taxon>
        <taxon>Bacillales</taxon>
        <taxon>Paenibacillaceae</taxon>
        <taxon>Brevibacillus</taxon>
    </lineage>
</organism>
<gene>
    <name evidence="1" type="ORF">EDM59_02520</name>
</gene>
<keyword evidence="2" id="KW-1185">Reference proteome</keyword>
<name>A0A3M8DKK5_9BACL</name>
<dbReference type="Proteomes" id="UP000269573">
    <property type="component" value="Unassembled WGS sequence"/>
</dbReference>
<evidence type="ECO:0000313" key="2">
    <source>
        <dbReference type="Proteomes" id="UP000269573"/>
    </source>
</evidence>
<dbReference type="AlphaFoldDB" id="A0A3M8DKK5"/>
<comment type="caution">
    <text evidence="1">The sequence shown here is derived from an EMBL/GenBank/DDBJ whole genome shotgun (WGS) entry which is preliminary data.</text>
</comment>